<reference evidence="2" key="2">
    <citation type="journal article" date="2017" name="Nat. Plants">
        <title>The Aegilops tauschii genome reveals multiple impacts of transposons.</title>
        <authorList>
            <person name="Zhao G."/>
            <person name="Zou C."/>
            <person name="Li K."/>
            <person name="Wang K."/>
            <person name="Li T."/>
            <person name="Gao L."/>
            <person name="Zhang X."/>
            <person name="Wang H."/>
            <person name="Yang Z."/>
            <person name="Liu X."/>
            <person name="Jiang W."/>
            <person name="Mao L."/>
            <person name="Kong X."/>
            <person name="Jiao Y."/>
            <person name="Jia J."/>
        </authorList>
    </citation>
    <scope>NUCLEOTIDE SEQUENCE [LARGE SCALE GENOMIC DNA]</scope>
    <source>
        <strain evidence="2">cv. AL8/78</strain>
    </source>
</reference>
<evidence type="ECO:0000313" key="2">
    <source>
        <dbReference type="Proteomes" id="UP000015105"/>
    </source>
</evidence>
<evidence type="ECO:0000313" key="1">
    <source>
        <dbReference type="EnsemblPlants" id="AET6Gv20104500.3"/>
    </source>
</evidence>
<dbReference type="Gene3D" id="3.30.200.20">
    <property type="entry name" value="Phosphorylase Kinase, domain 1"/>
    <property type="match status" value="1"/>
</dbReference>
<sequence length="44" mass="5014">MANNLEHTSATMREFTLELLKQITDNFSEEHIIGRGGYGVVYKV</sequence>
<dbReference type="SUPFAM" id="SSF56112">
    <property type="entry name" value="Protein kinase-like (PK-like)"/>
    <property type="match status" value="1"/>
</dbReference>
<dbReference type="EnsemblPlants" id="AET6Gv20104500.3">
    <property type="protein sequence ID" value="AET6Gv20104500.3"/>
    <property type="gene ID" value="AET6Gv20104500"/>
</dbReference>
<name>A0A453MVP0_AEGTS</name>
<proteinExistence type="predicted"/>
<accession>A0A453MVP0</accession>
<dbReference type="Proteomes" id="UP000015105">
    <property type="component" value="Chromosome 6D"/>
</dbReference>
<reference evidence="1" key="4">
    <citation type="submission" date="2019-03" db="UniProtKB">
        <authorList>
            <consortium name="EnsemblPlants"/>
        </authorList>
    </citation>
    <scope>IDENTIFICATION</scope>
</reference>
<dbReference type="AlphaFoldDB" id="A0A453MVP0"/>
<reference evidence="1" key="3">
    <citation type="journal article" date="2017" name="Nature">
        <title>Genome sequence of the progenitor of the wheat D genome Aegilops tauschii.</title>
        <authorList>
            <person name="Luo M.C."/>
            <person name="Gu Y.Q."/>
            <person name="Puiu D."/>
            <person name="Wang H."/>
            <person name="Twardziok S.O."/>
            <person name="Deal K.R."/>
            <person name="Huo N."/>
            <person name="Zhu T."/>
            <person name="Wang L."/>
            <person name="Wang Y."/>
            <person name="McGuire P.E."/>
            <person name="Liu S."/>
            <person name="Long H."/>
            <person name="Ramasamy R.K."/>
            <person name="Rodriguez J.C."/>
            <person name="Van S.L."/>
            <person name="Yuan L."/>
            <person name="Wang Z."/>
            <person name="Xia Z."/>
            <person name="Xiao L."/>
            <person name="Anderson O.D."/>
            <person name="Ouyang S."/>
            <person name="Liang Y."/>
            <person name="Zimin A.V."/>
            <person name="Pertea G."/>
            <person name="Qi P."/>
            <person name="Bennetzen J.L."/>
            <person name="Dai X."/>
            <person name="Dawson M.W."/>
            <person name="Muller H.G."/>
            <person name="Kugler K."/>
            <person name="Rivarola-Duarte L."/>
            <person name="Spannagl M."/>
            <person name="Mayer K.F.X."/>
            <person name="Lu F.H."/>
            <person name="Bevan M.W."/>
            <person name="Leroy P."/>
            <person name="Li P."/>
            <person name="You F.M."/>
            <person name="Sun Q."/>
            <person name="Liu Z."/>
            <person name="Lyons E."/>
            <person name="Wicker T."/>
            <person name="Salzberg S.L."/>
            <person name="Devos K.M."/>
            <person name="Dvorak J."/>
        </authorList>
    </citation>
    <scope>NUCLEOTIDE SEQUENCE [LARGE SCALE GENOMIC DNA]</scope>
    <source>
        <strain evidence="1">cv. AL8/78</strain>
    </source>
</reference>
<dbReference type="Gramene" id="AET6Gv20104500.3">
    <property type="protein sequence ID" value="AET6Gv20104500.3"/>
    <property type="gene ID" value="AET6Gv20104500"/>
</dbReference>
<reference evidence="2" key="1">
    <citation type="journal article" date="2014" name="Science">
        <title>Ancient hybridizations among the ancestral genomes of bread wheat.</title>
        <authorList>
            <consortium name="International Wheat Genome Sequencing Consortium,"/>
            <person name="Marcussen T."/>
            <person name="Sandve S.R."/>
            <person name="Heier L."/>
            <person name="Spannagl M."/>
            <person name="Pfeifer M."/>
            <person name="Jakobsen K.S."/>
            <person name="Wulff B.B."/>
            <person name="Steuernagel B."/>
            <person name="Mayer K.F."/>
            <person name="Olsen O.A."/>
        </authorList>
    </citation>
    <scope>NUCLEOTIDE SEQUENCE [LARGE SCALE GENOMIC DNA]</scope>
    <source>
        <strain evidence="2">cv. AL8/78</strain>
    </source>
</reference>
<dbReference type="InterPro" id="IPR011009">
    <property type="entry name" value="Kinase-like_dom_sf"/>
</dbReference>
<evidence type="ECO:0008006" key="3">
    <source>
        <dbReference type="Google" id="ProtNLM"/>
    </source>
</evidence>
<reference evidence="1" key="5">
    <citation type="journal article" date="2021" name="G3 (Bethesda)">
        <title>Aegilops tauschii genome assembly Aet v5.0 features greater sequence contiguity and improved annotation.</title>
        <authorList>
            <person name="Wang L."/>
            <person name="Zhu T."/>
            <person name="Rodriguez J.C."/>
            <person name="Deal K.R."/>
            <person name="Dubcovsky J."/>
            <person name="McGuire P.E."/>
            <person name="Lux T."/>
            <person name="Spannagl M."/>
            <person name="Mayer K.F.X."/>
            <person name="Baldrich P."/>
            <person name="Meyers B.C."/>
            <person name="Huo N."/>
            <person name="Gu Y.Q."/>
            <person name="Zhou H."/>
            <person name="Devos K.M."/>
            <person name="Bennetzen J.L."/>
            <person name="Unver T."/>
            <person name="Budak H."/>
            <person name="Gulick P.J."/>
            <person name="Galiba G."/>
            <person name="Kalapos B."/>
            <person name="Nelson D.R."/>
            <person name="Li P."/>
            <person name="You F.M."/>
            <person name="Luo M.C."/>
            <person name="Dvorak J."/>
        </authorList>
    </citation>
    <scope>NUCLEOTIDE SEQUENCE [LARGE SCALE GENOMIC DNA]</scope>
    <source>
        <strain evidence="1">cv. AL8/78</strain>
    </source>
</reference>
<protein>
    <recommendedName>
        <fullName evidence="3">Protein kinase domain-containing protein</fullName>
    </recommendedName>
</protein>
<keyword evidence="2" id="KW-1185">Reference proteome</keyword>
<dbReference type="PANTHER" id="PTHR45707:SF46">
    <property type="entry name" value="PROTEIN KINASE DOMAIN-CONTAINING PROTEIN"/>
    <property type="match status" value="1"/>
</dbReference>
<organism evidence="1 2">
    <name type="scientific">Aegilops tauschii subsp. strangulata</name>
    <name type="common">Goatgrass</name>
    <dbReference type="NCBI Taxonomy" id="200361"/>
    <lineage>
        <taxon>Eukaryota</taxon>
        <taxon>Viridiplantae</taxon>
        <taxon>Streptophyta</taxon>
        <taxon>Embryophyta</taxon>
        <taxon>Tracheophyta</taxon>
        <taxon>Spermatophyta</taxon>
        <taxon>Magnoliopsida</taxon>
        <taxon>Liliopsida</taxon>
        <taxon>Poales</taxon>
        <taxon>Poaceae</taxon>
        <taxon>BOP clade</taxon>
        <taxon>Pooideae</taxon>
        <taxon>Triticodae</taxon>
        <taxon>Triticeae</taxon>
        <taxon>Triticinae</taxon>
        <taxon>Aegilops</taxon>
    </lineage>
</organism>
<dbReference type="PANTHER" id="PTHR45707">
    <property type="entry name" value="C2 CALCIUM/LIPID-BINDING PLANT PHOSPHORIBOSYLTRANSFERASE FAMILY PROTEIN"/>
    <property type="match status" value="1"/>
</dbReference>